<dbReference type="GO" id="GO:0051301">
    <property type="term" value="P:cell division"/>
    <property type="evidence" value="ECO:0007669"/>
    <property type="project" value="UniProtKB-KW"/>
</dbReference>
<feature type="compositionally biased region" description="Basic and acidic residues" evidence="19">
    <location>
        <begin position="143"/>
        <end position="154"/>
    </location>
</feature>
<dbReference type="EnsemblMetazoa" id="XM_038203746.1">
    <property type="protein sequence ID" value="XP_038059674.1"/>
    <property type="gene ID" value="LOC119730728"/>
</dbReference>
<evidence type="ECO:0000256" key="2">
    <source>
        <dbReference type="ARBA" id="ARBA00004322"/>
    </source>
</evidence>
<dbReference type="PROSITE" id="PS50006">
    <property type="entry name" value="FHA_DOMAIN"/>
    <property type="match status" value="1"/>
</dbReference>
<accession>A0A914A8C7</accession>
<dbReference type="Pfam" id="PF00498">
    <property type="entry name" value="FHA"/>
    <property type="match status" value="1"/>
</dbReference>
<dbReference type="GO" id="GO:0006511">
    <property type="term" value="P:ubiquitin-dependent protein catabolic process"/>
    <property type="evidence" value="ECO:0007669"/>
    <property type="project" value="TreeGrafter"/>
</dbReference>
<evidence type="ECO:0000256" key="16">
    <source>
        <dbReference type="ARBA" id="ARBA00029800"/>
    </source>
</evidence>
<evidence type="ECO:0000256" key="10">
    <source>
        <dbReference type="ARBA" id="ARBA00022771"/>
    </source>
</evidence>
<evidence type="ECO:0000256" key="1">
    <source>
        <dbReference type="ARBA" id="ARBA00000900"/>
    </source>
</evidence>
<dbReference type="EC" id="2.3.2.27" evidence="5"/>
<evidence type="ECO:0000313" key="22">
    <source>
        <dbReference type="EnsemblMetazoa" id="XP_038059674.1"/>
    </source>
</evidence>
<evidence type="ECO:0000256" key="3">
    <source>
        <dbReference type="ARBA" id="ARBA00004906"/>
    </source>
</evidence>
<keyword evidence="11" id="KW-0498">Mitosis</keyword>
<evidence type="ECO:0000256" key="4">
    <source>
        <dbReference type="ARBA" id="ARBA00005797"/>
    </source>
</evidence>
<feature type="region of interest" description="Disordered" evidence="19">
    <location>
        <begin position="470"/>
        <end position="510"/>
    </location>
</feature>
<evidence type="ECO:0000256" key="8">
    <source>
        <dbReference type="ARBA" id="ARBA00022679"/>
    </source>
</evidence>
<evidence type="ECO:0000256" key="17">
    <source>
        <dbReference type="ARBA" id="ARBA00031332"/>
    </source>
</evidence>
<dbReference type="OMA" id="SNYWFPG"/>
<feature type="compositionally biased region" description="Acidic residues" evidence="19">
    <location>
        <begin position="128"/>
        <end position="142"/>
    </location>
</feature>
<feature type="domain" description="RING-type" evidence="21">
    <location>
        <begin position="280"/>
        <end position="319"/>
    </location>
</feature>
<dbReference type="RefSeq" id="XP_038059674.1">
    <property type="nucleotide sequence ID" value="XM_038203746.1"/>
</dbReference>
<dbReference type="Gene3D" id="3.30.40.140">
    <property type="match status" value="1"/>
</dbReference>
<dbReference type="InterPro" id="IPR017907">
    <property type="entry name" value="Znf_RING_CS"/>
</dbReference>
<dbReference type="InterPro" id="IPR013083">
    <property type="entry name" value="Znf_RING/FYVE/PHD"/>
</dbReference>
<dbReference type="GO" id="GO:0016567">
    <property type="term" value="P:protein ubiquitination"/>
    <property type="evidence" value="ECO:0007669"/>
    <property type="project" value="TreeGrafter"/>
</dbReference>
<keyword evidence="14" id="KW-0539">Nucleus</keyword>
<comment type="catalytic activity">
    <reaction evidence="1">
        <text>S-ubiquitinyl-[E2 ubiquitin-conjugating enzyme]-L-cysteine + [acceptor protein]-L-lysine = [E2 ubiquitin-conjugating enzyme]-L-cysteine + N(6)-ubiquitinyl-[acceptor protein]-L-lysine.</text>
        <dbReference type="EC" id="2.3.2.27"/>
    </reaction>
</comment>
<dbReference type="GO" id="GO:0061630">
    <property type="term" value="F:ubiquitin protein ligase activity"/>
    <property type="evidence" value="ECO:0007669"/>
    <property type="project" value="UniProtKB-EC"/>
</dbReference>
<dbReference type="CDD" id="cd16503">
    <property type="entry name" value="RING-HC_CHFR"/>
    <property type="match status" value="1"/>
</dbReference>
<name>A0A914A8C7_PATMI</name>
<evidence type="ECO:0000256" key="12">
    <source>
        <dbReference type="ARBA" id="ARBA00022786"/>
    </source>
</evidence>
<keyword evidence="13" id="KW-0862">Zinc</keyword>
<dbReference type="OrthoDB" id="1305878at2759"/>
<comment type="similarity">
    <text evidence="4">Belongs to the CHFR family.</text>
</comment>
<dbReference type="SUPFAM" id="SSF49879">
    <property type="entry name" value="SMAD/FHA domain"/>
    <property type="match status" value="1"/>
</dbReference>
<dbReference type="PROSITE" id="PS50089">
    <property type="entry name" value="ZF_RING_2"/>
    <property type="match status" value="1"/>
</dbReference>
<dbReference type="Gene3D" id="2.60.200.20">
    <property type="match status" value="1"/>
</dbReference>
<feature type="region of interest" description="Disordered" evidence="19">
    <location>
        <begin position="372"/>
        <end position="407"/>
    </location>
</feature>
<keyword evidence="12" id="KW-0833">Ubl conjugation pathway</keyword>
<dbReference type="InterPro" id="IPR052256">
    <property type="entry name" value="E3_ubiquitin-ligase_CHFR"/>
</dbReference>
<dbReference type="SUPFAM" id="SSF57850">
    <property type="entry name" value="RING/U-box"/>
    <property type="match status" value="1"/>
</dbReference>
<dbReference type="PANTHER" id="PTHR16079">
    <property type="entry name" value="UBIQUITIN LIGASE PROTEIN CHFR"/>
    <property type="match status" value="1"/>
</dbReference>
<feature type="compositionally biased region" description="Low complexity" evidence="19">
    <location>
        <begin position="474"/>
        <end position="510"/>
    </location>
</feature>
<keyword evidence="7" id="KW-0132">Cell division</keyword>
<keyword evidence="15" id="KW-0131">Cell cycle</keyword>
<dbReference type="AlphaFoldDB" id="A0A914A8C7"/>
<evidence type="ECO:0000256" key="9">
    <source>
        <dbReference type="ARBA" id="ARBA00022723"/>
    </source>
</evidence>
<keyword evidence="8" id="KW-0808">Transferase</keyword>
<dbReference type="Pfam" id="PF17979">
    <property type="entry name" value="zf-CRD"/>
    <property type="match status" value="1"/>
</dbReference>
<dbReference type="PANTHER" id="PTHR16079:SF4">
    <property type="entry name" value="E3 UBIQUITIN-PROTEIN LIGASE CHFR"/>
    <property type="match status" value="1"/>
</dbReference>
<dbReference type="GO" id="GO:0008270">
    <property type="term" value="F:zinc ion binding"/>
    <property type="evidence" value="ECO:0007669"/>
    <property type="project" value="UniProtKB-KW"/>
</dbReference>
<dbReference type="SMART" id="SM00240">
    <property type="entry name" value="FHA"/>
    <property type="match status" value="1"/>
</dbReference>
<evidence type="ECO:0000313" key="23">
    <source>
        <dbReference type="Proteomes" id="UP000887568"/>
    </source>
</evidence>
<evidence type="ECO:0000256" key="13">
    <source>
        <dbReference type="ARBA" id="ARBA00022833"/>
    </source>
</evidence>
<dbReference type="InterPro" id="IPR001841">
    <property type="entry name" value="Znf_RING"/>
</dbReference>
<feature type="compositionally biased region" description="Acidic residues" evidence="19">
    <location>
        <begin position="376"/>
        <end position="397"/>
    </location>
</feature>
<reference evidence="22" key="1">
    <citation type="submission" date="2022-11" db="UniProtKB">
        <authorList>
            <consortium name="EnsemblMetazoa"/>
        </authorList>
    </citation>
    <scope>IDENTIFICATION</scope>
</reference>
<protein>
    <recommendedName>
        <fullName evidence="6">E3 ubiquitin-protein ligase CHFR</fullName>
        <ecNumber evidence="5">2.3.2.27</ecNumber>
    </recommendedName>
    <alternativeName>
        <fullName evidence="17">Checkpoint with forkhead and RING finger domains protein</fullName>
    </alternativeName>
    <alternativeName>
        <fullName evidence="16">RING-type E3 ubiquitin transferase CHFR</fullName>
    </alternativeName>
</protein>
<dbReference type="SMART" id="SM00184">
    <property type="entry name" value="RING"/>
    <property type="match status" value="1"/>
</dbReference>
<evidence type="ECO:0000256" key="6">
    <source>
        <dbReference type="ARBA" id="ARBA00017908"/>
    </source>
</evidence>
<dbReference type="Pfam" id="PF13923">
    <property type="entry name" value="zf-C3HC4_2"/>
    <property type="match status" value="1"/>
</dbReference>
<dbReference type="InterPro" id="IPR040909">
    <property type="entry name" value="CHFR_Znf-CRD"/>
</dbReference>
<dbReference type="GO" id="GO:0016605">
    <property type="term" value="C:PML body"/>
    <property type="evidence" value="ECO:0007669"/>
    <property type="project" value="UniProtKB-SubCell"/>
</dbReference>
<keyword evidence="10 18" id="KW-0863">Zinc-finger</keyword>
<dbReference type="GeneID" id="119730728"/>
<evidence type="ECO:0000256" key="15">
    <source>
        <dbReference type="ARBA" id="ARBA00023306"/>
    </source>
</evidence>
<proteinExistence type="inferred from homology"/>
<evidence type="ECO:0000256" key="18">
    <source>
        <dbReference type="PROSITE-ProRule" id="PRU00175"/>
    </source>
</evidence>
<dbReference type="InterPro" id="IPR008984">
    <property type="entry name" value="SMAD_FHA_dom_sf"/>
</dbReference>
<evidence type="ECO:0000256" key="11">
    <source>
        <dbReference type="ARBA" id="ARBA00022776"/>
    </source>
</evidence>
<evidence type="ECO:0000256" key="7">
    <source>
        <dbReference type="ARBA" id="ARBA00022618"/>
    </source>
</evidence>
<evidence type="ECO:0000259" key="21">
    <source>
        <dbReference type="PROSITE" id="PS50089"/>
    </source>
</evidence>
<dbReference type="Gene3D" id="3.30.40.10">
    <property type="entry name" value="Zinc/RING finger domain, C3HC4 (zinc finger)"/>
    <property type="match status" value="1"/>
</dbReference>
<dbReference type="Proteomes" id="UP000887568">
    <property type="component" value="Unplaced"/>
</dbReference>
<dbReference type="FunFam" id="3.30.40.10:FF:000203">
    <property type="entry name" value="E3 ubiquitin-protein ligase CHFR isoform X1"/>
    <property type="match status" value="1"/>
</dbReference>
<comment type="pathway">
    <text evidence="3">Protein modification; protein ubiquitination.</text>
</comment>
<evidence type="ECO:0000259" key="20">
    <source>
        <dbReference type="PROSITE" id="PS50006"/>
    </source>
</evidence>
<evidence type="ECO:0000256" key="5">
    <source>
        <dbReference type="ARBA" id="ARBA00012483"/>
    </source>
</evidence>
<keyword evidence="9" id="KW-0479">Metal-binding</keyword>
<keyword evidence="23" id="KW-1185">Reference proteome</keyword>
<comment type="subcellular location">
    <subcellularLocation>
        <location evidence="2">Nucleus</location>
        <location evidence="2">PML body</location>
    </subcellularLocation>
</comment>
<sequence>MSITRKDGEEWAQLVCTTDIDAPTLPICGEKFTMGRALGCNLSLPENKLISGQHCVLLRNEDGTVIVRDTSTNGTLISSSASKTRVTKGRSHKLQHGDEIFLVFKKEDPTKNVAYMFQDLSQLLDETLVNEDPESDEECTEEYEVKKTAADTRSGDTPTKRPASGVDPAEVGAVPTKRPRDNITDQGNQSDRLCQPPEPKSTDVPTTTSAAVPNAETAKQMDVASSGIGTATDTAATTAPGNGKAMGDSVAAVDTPVGATPGGGDAQVAAGEGIADNLICSICQDIFHDCISLQPCLHSFCAACYSSWMDISKDCPSCRNKVERISRNFIVNGLVDAFVKEHPDRKRSDDEKAEMDAKNKITRDMMVLSGKHQAGFDDDEDNEDSDDDYDEDEEDYNSDQNEYGYIPNRPNIMQGLFLPRPVAPVAACMQCPGYFGPGFDTGITMHPPIPPSSSAATNNAPCTAISATQPQTGAATTNQASHSTSTSSNTATTDQASTSTATSTGATAQPSTPAWAINCRGYKRTINGEYIPMPKVPQFQCQQGSNHLMCGCCHLQMPDRRHEYFNNPYGVPSQKCDVCGNFFCHRYWGCKKIDCNGCLNEFQDLHFGKKCLDNLILKNTYESEILKDYLKRKDLTWKDVLDSCMVKLDSGEYVCQDGAINRISSANVLCYHCGLKNFQELAYQYRRDIPKSDLPRQIASRPDCHWGSKCRTQANKLQHAKNFNHICEQTKF</sequence>
<organism evidence="22 23">
    <name type="scientific">Patiria miniata</name>
    <name type="common">Bat star</name>
    <name type="synonym">Asterina miniata</name>
    <dbReference type="NCBI Taxonomy" id="46514"/>
    <lineage>
        <taxon>Eukaryota</taxon>
        <taxon>Metazoa</taxon>
        <taxon>Echinodermata</taxon>
        <taxon>Eleutherozoa</taxon>
        <taxon>Asterozoa</taxon>
        <taxon>Asteroidea</taxon>
        <taxon>Valvatacea</taxon>
        <taxon>Valvatida</taxon>
        <taxon>Asterinidae</taxon>
        <taxon>Patiria</taxon>
    </lineage>
</organism>
<evidence type="ECO:0000256" key="14">
    <source>
        <dbReference type="ARBA" id="ARBA00023242"/>
    </source>
</evidence>
<feature type="domain" description="FHA" evidence="20">
    <location>
        <begin position="32"/>
        <end position="82"/>
    </location>
</feature>
<dbReference type="CDD" id="cd22672">
    <property type="entry name" value="FHA_CHFR"/>
    <property type="match status" value="1"/>
</dbReference>
<dbReference type="InterPro" id="IPR000253">
    <property type="entry name" value="FHA_dom"/>
</dbReference>
<feature type="region of interest" description="Disordered" evidence="19">
    <location>
        <begin position="128"/>
        <end position="223"/>
    </location>
</feature>
<dbReference type="PROSITE" id="PS00518">
    <property type="entry name" value="ZF_RING_1"/>
    <property type="match status" value="1"/>
</dbReference>
<evidence type="ECO:0000256" key="19">
    <source>
        <dbReference type="SAM" id="MobiDB-lite"/>
    </source>
</evidence>